<dbReference type="Proteomes" id="UP000403266">
    <property type="component" value="Unassembled WGS sequence"/>
</dbReference>
<name>A0A5N7MDA5_9HYPH</name>
<gene>
    <name evidence="3" type="ORF">FS320_05240</name>
</gene>
<dbReference type="AlphaFoldDB" id="A0A5N7MDA5"/>
<keyword evidence="4" id="KW-1185">Reference proteome</keyword>
<evidence type="ECO:0000259" key="2">
    <source>
        <dbReference type="Pfam" id="PF08241"/>
    </source>
</evidence>
<feature type="compositionally biased region" description="Polar residues" evidence="1">
    <location>
        <begin position="1"/>
        <end position="13"/>
    </location>
</feature>
<dbReference type="SUPFAM" id="SSF53335">
    <property type="entry name" value="S-adenosyl-L-methionine-dependent methyltransferases"/>
    <property type="match status" value="1"/>
</dbReference>
<accession>A0A5N7MDA5</accession>
<feature type="domain" description="Methyltransferase type 11" evidence="2">
    <location>
        <begin position="56"/>
        <end position="153"/>
    </location>
</feature>
<keyword evidence="3" id="KW-0808">Transferase</keyword>
<comment type="caution">
    <text evidence="3">The sequence shown here is derived from an EMBL/GenBank/DDBJ whole genome shotgun (WGS) entry which is preliminary data.</text>
</comment>
<dbReference type="Pfam" id="PF08241">
    <property type="entry name" value="Methyltransf_11"/>
    <property type="match status" value="1"/>
</dbReference>
<dbReference type="InterPro" id="IPR013216">
    <property type="entry name" value="Methyltransf_11"/>
</dbReference>
<dbReference type="PANTHER" id="PTHR43861">
    <property type="entry name" value="TRANS-ACONITATE 2-METHYLTRANSFERASE-RELATED"/>
    <property type="match status" value="1"/>
</dbReference>
<dbReference type="CDD" id="cd02440">
    <property type="entry name" value="AdoMet_MTases"/>
    <property type="match status" value="1"/>
</dbReference>
<dbReference type="InterPro" id="IPR029063">
    <property type="entry name" value="SAM-dependent_MTases_sf"/>
</dbReference>
<dbReference type="GO" id="GO:0032259">
    <property type="term" value="P:methylation"/>
    <property type="evidence" value="ECO:0007669"/>
    <property type="project" value="UniProtKB-KW"/>
</dbReference>
<dbReference type="Gene3D" id="3.40.50.150">
    <property type="entry name" value="Vaccinia Virus protein VP39"/>
    <property type="match status" value="1"/>
</dbReference>
<reference evidence="3 4" key="1">
    <citation type="journal article" date="2019" name="Syst. Appl. Microbiol.">
        <title>Microvirga tunisiensis sp. nov., a root nodule symbiotic bacterium isolated from Lupinus micranthus and L. luteus grown in Northern Tunisia.</title>
        <authorList>
            <person name="Msaddak A."/>
            <person name="Rejili M."/>
            <person name="Duran D."/>
            <person name="Mars M."/>
            <person name="Palacios J.M."/>
            <person name="Ruiz-Argueso T."/>
            <person name="Rey L."/>
            <person name="Imperial J."/>
        </authorList>
    </citation>
    <scope>NUCLEOTIDE SEQUENCE [LARGE SCALE GENOMIC DNA]</scope>
    <source>
        <strain evidence="3 4">Lmie10</strain>
    </source>
</reference>
<protein>
    <submittedName>
        <fullName evidence="3">Class I SAM-dependent methyltransferase</fullName>
    </submittedName>
</protein>
<dbReference type="GO" id="GO:0008757">
    <property type="term" value="F:S-adenosylmethionine-dependent methyltransferase activity"/>
    <property type="evidence" value="ECO:0007669"/>
    <property type="project" value="InterPro"/>
</dbReference>
<evidence type="ECO:0000313" key="4">
    <source>
        <dbReference type="Proteomes" id="UP000403266"/>
    </source>
</evidence>
<sequence length="214" mass="23822">MSLSEENSVSQAGGSVPGTEGYGEQADGLVDSYESIVFDDLYRPLLELLPETGRALDIGAGTGRDAAALARRGFQVYAVEPTPELRNHAQRFHPDPSIVWIDDGLPDLAQVYDSGERFDLVLMTAVWMHLDERERSHALTRIAGLLARGGRIFMTIRKGPVPTGRRMFEVPIDPLVSQAQSMGLALRRKYEFGDMLGRRDVSWTMLAFEKENRV</sequence>
<dbReference type="EMBL" id="VOSK01000009">
    <property type="protein sequence ID" value="MPR24648.1"/>
    <property type="molecule type" value="Genomic_DNA"/>
</dbReference>
<keyword evidence="3" id="KW-0489">Methyltransferase</keyword>
<organism evidence="3 4">
    <name type="scientific">Microvirga tunisiensis</name>
    <dbReference type="NCBI Taxonomy" id="2108360"/>
    <lineage>
        <taxon>Bacteria</taxon>
        <taxon>Pseudomonadati</taxon>
        <taxon>Pseudomonadota</taxon>
        <taxon>Alphaproteobacteria</taxon>
        <taxon>Hyphomicrobiales</taxon>
        <taxon>Methylobacteriaceae</taxon>
        <taxon>Microvirga</taxon>
    </lineage>
</organism>
<feature type="region of interest" description="Disordered" evidence="1">
    <location>
        <begin position="1"/>
        <end position="24"/>
    </location>
</feature>
<evidence type="ECO:0000256" key="1">
    <source>
        <dbReference type="SAM" id="MobiDB-lite"/>
    </source>
</evidence>
<dbReference type="OrthoDB" id="7348755at2"/>
<evidence type="ECO:0000313" key="3">
    <source>
        <dbReference type="EMBL" id="MPR24648.1"/>
    </source>
</evidence>
<proteinExistence type="predicted"/>